<dbReference type="EMBL" id="JAPJUH010000002">
    <property type="protein sequence ID" value="MCX3264826.1"/>
    <property type="molecule type" value="Genomic_DNA"/>
</dbReference>
<comment type="caution">
    <text evidence="3">The sequence shown here is derived from an EMBL/GenBank/DDBJ whole genome shotgun (WGS) entry which is preliminary data.</text>
</comment>
<feature type="transmembrane region" description="Helical" evidence="2">
    <location>
        <begin position="196"/>
        <end position="214"/>
    </location>
</feature>
<dbReference type="AlphaFoldDB" id="A0A9X3DCU2"/>
<reference evidence="3" key="1">
    <citation type="submission" date="2022-11" db="EMBL/GenBank/DDBJ databases">
        <authorList>
            <person name="Graham C."/>
            <person name="Newman J.D."/>
        </authorList>
    </citation>
    <scope>NUCLEOTIDE SEQUENCE</scope>
    <source>
        <strain evidence="3">DSM 19486</strain>
    </source>
</reference>
<feature type="compositionally biased region" description="Polar residues" evidence="1">
    <location>
        <begin position="152"/>
        <end position="164"/>
    </location>
</feature>
<name>A0A9X3DCU2_9SPHI</name>
<dbReference type="Proteomes" id="UP001142592">
    <property type="component" value="Unassembled WGS sequence"/>
</dbReference>
<dbReference type="RefSeq" id="WP_010600059.1">
    <property type="nucleotide sequence ID" value="NZ_JAPJUH010000002.1"/>
</dbReference>
<sequence length="216" mass="24292">MKKLLLIALALVLTTSNGCRILKNKKLDKHSGEVNIKNDVAVSTAKFDSLATIAKGVYDKGKTTTKETISFKKPVPDDDIELTANFKVEGPVDLKGDTAFKLVDVKNKDVSVTVYHNKQTNELTAKIKKKGNKDRDIPFNEMLINRETVQDFSSGDTTKTSTEVNKLKRDSSDKSRKDSVYKFSNLNKSKDNKPDWKVWIGVAIVVCFFLWLGFRK</sequence>
<evidence type="ECO:0000313" key="3">
    <source>
        <dbReference type="EMBL" id="MCX3264826.1"/>
    </source>
</evidence>
<keyword evidence="2" id="KW-1133">Transmembrane helix</keyword>
<organism evidence="3 4">
    <name type="scientific">Pedobacter agri</name>
    <dbReference type="NCBI Taxonomy" id="454586"/>
    <lineage>
        <taxon>Bacteria</taxon>
        <taxon>Pseudomonadati</taxon>
        <taxon>Bacteroidota</taxon>
        <taxon>Sphingobacteriia</taxon>
        <taxon>Sphingobacteriales</taxon>
        <taxon>Sphingobacteriaceae</taxon>
        <taxon>Pedobacter</taxon>
    </lineage>
</organism>
<protein>
    <submittedName>
        <fullName evidence="3">Uncharacterized protein</fullName>
    </submittedName>
</protein>
<evidence type="ECO:0000256" key="2">
    <source>
        <dbReference type="SAM" id="Phobius"/>
    </source>
</evidence>
<keyword evidence="4" id="KW-1185">Reference proteome</keyword>
<proteinExistence type="predicted"/>
<keyword evidence="2" id="KW-0812">Transmembrane</keyword>
<keyword evidence="2" id="KW-0472">Membrane</keyword>
<accession>A0A9X3DCU2</accession>
<feature type="region of interest" description="Disordered" evidence="1">
    <location>
        <begin position="152"/>
        <end position="171"/>
    </location>
</feature>
<evidence type="ECO:0000313" key="4">
    <source>
        <dbReference type="Proteomes" id="UP001142592"/>
    </source>
</evidence>
<evidence type="ECO:0000256" key="1">
    <source>
        <dbReference type="SAM" id="MobiDB-lite"/>
    </source>
</evidence>
<gene>
    <name evidence="3" type="ORF">OQZ29_08730</name>
</gene>